<dbReference type="Proteomes" id="UP000094291">
    <property type="component" value="Unassembled WGS sequence"/>
</dbReference>
<reference evidence="2 3" key="1">
    <citation type="submission" date="2016-08" db="EMBL/GenBank/DDBJ databases">
        <authorList>
            <person name="Seilhamer J.J."/>
        </authorList>
    </citation>
    <scope>NUCLEOTIDE SEQUENCE [LARGE SCALE GENOMIC DNA]</scope>
    <source>
        <strain evidence="2 3">PH27A</strain>
    </source>
</reference>
<evidence type="ECO:0000256" key="1">
    <source>
        <dbReference type="SAM" id="MobiDB-lite"/>
    </source>
</evidence>
<dbReference type="AlphaFoldDB" id="A0A1E2V7Z5"/>
<keyword evidence="3" id="KW-1185">Reference proteome</keyword>
<feature type="region of interest" description="Disordered" evidence="1">
    <location>
        <begin position="1"/>
        <end position="34"/>
    </location>
</feature>
<comment type="caution">
    <text evidence="2">The sequence shown here is derived from an EMBL/GenBank/DDBJ whole genome shotgun (WGS) entry which is preliminary data.</text>
</comment>
<name>A0A1E2V7Z5_9GAMM</name>
<proteinExistence type="predicted"/>
<feature type="compositionally biased region" description="Polar residues" evidence="1">
    <location>
        <begin position="12"/>
        <end position="34"/>
    </location>
</feature>
<sequence>MKSFTPHEDKTYLTSIITSDKESPTVTGNEGLETTTQSIANASISNNDYDPFDDFDLSKIIQLPAELSDDDLSDYLPQNPNVPDPGDLGDPVDLEIPVSGDDVNDVSIFTHFEGDTIDPDTDLDPIGGLEVKEAPPTGVYESGEMADFETTPLPEDGIFRTEIWPLEVSGQDSGPIVSDEVADFETTPLPEDGIFRTEGGLLEVYSQSTGSIESGELEVVGTMPSFPAETGELLI</sequence>
<protein>
    <submittedName>
        <fullName evidence="2">Uncharacterized protein</fullName>
    </submittedName>
</protein>
<feature type="compositionally biased region" description="Basic and acidic residues" evidence="1">
    <location>
        <begin position="1"/>
        <end position="11"/>
    </location>
</feature>
<organism evidence="2 3">
    <name type="scientific">Terasakiispira papahanaumokuakeensis</name>
    <dbReference type="NCBI Taxonomy" id="197479"/>
    <lineage>
        <taxon>Bacteria</taxon>
        <taxon>Pseudomonadati</taxon>
        <taxon>Pseudomonadota</taxon>
        <taxon>Gammaproteobacteria</taxon>
        <taxon>Oceanospirillales</taxon>
        <taxon>Terasakiispira</taxon>
    </lineage>
</organism>
<evidence type="ECO:0000313" key="2">
    <source>
        <dbReference type="EMBL" id="ODC02775.1"/>
    </source>
</evidence>
<dbReference type="EMBL" id="MDTQ01000001">
    <property type="protein sequence ID" value="ODC02775.1"/>
    <property type="molecule type" value="Genomic_DNA"/>
</dbReference>
<evidence type="ECO:0000313" key="3">
    <source>
        <dbReference type="Proteomes" id="UP000094291"/>
    </source>
</evidence>
<accession>A0A1E2V7Z5</accession>
<gene>
    <name evidence="2" type="ORF">BFW38_03670</name>
</gene>